<sequence>MGSAAKEVASELLPFLRVYKDGSVERLCGSPAVPSSPEDPETGVSSKDITVSENPHISARVYLPKLSQPDQKLPVLVYTHGGGFCFESAFSLMETKFMNSLVSEAKIVAISVEYRLAPEVSIPVVYEDCWIALQWVASHSADDNGGNKEPWLETYGDFERVFMGGDSAGANITHNILIRAGEESLPGGVKIEGAFLTHPYFWGSKPIGSEIGGPEREKLAPFAVWNYLYPTATGGIDNPMINIVAPGAPSLAQLGCSRLLVTVAELDVLRDRGVLYYNAVKESGWKGEVELVEVEGEDHAFHILKYETQNAMKLIKRLASFLLKF</sequence>
<dbReference type="Proteomes" id="UP001163603">
    <property type="component" value="Chromosome 7"/>
</dbReference>
<proteinExistence type="predicted"/>
<dbReference type="EMBL" id="CM047742">
    <property type="protein sequence ID" value="KAJ0034743.1"/>
    <property type="molecule type" value="Genomic_DNA"/>
</dbReference>
<evidence type="ECO:0000313" key="1">
    <source>
        <dbReference type="EMBL" id="KAJ0034743.1"/>
    </source>
</evidence>
<reference evidence="2" key="1">
    <citation type="journal article" date="2023" name="G3 (Bethesda)">
        <title>Genome assembly and association tests identify interacting loci associated with vigor, precocity, and sex in interspecific pistachio rootstocks.</title>
        <authorList>
            <person name="Palmer W."/>
            <person name="Jacygrad E."/>
            <person name="Sagayaradj S."/>
            <person name="Cavanaugh K."/>
            <person name="Han R."/>
            <person name="Bertier L."/>
            <person name="Beede B."/>
            <person name="Kafkas S."/>
            <person name="Golino D."/>
            <person name="Preece J."/>
            <person name="Michelmore R."/>
        </authorList>
    </citation>
    <scope>NUCLEOTIDE SEQUENCE [LARGE SCALE GENOMIC DNA]</scope>
</reference>
<organism evidence="1 2">
    <name type="scientific">Pistacia integerrima</name>
    <dbReference type="NCBI Taxonomy" id="434235"/>
    <lineage>
        <taxon>Eukaryota</taxon>
        <taxon>Viridiplantae</taxon>
        <taxon>Streptophyta</taxon>
        <taxon>Embryophyta</taxon>
        <taxon>Tracheophyta</taxon>
        <taxon>Spermatophyta</taxon>
        <taxon>Magnoliopsida</taxon>
        <taxon>eudicotyledons</taxon>
        <taxon>Gunneridae</taxon>
        <taxon>Pentapetalae</taxon>
        <taxon>rosids</taxon>
        <taxon>malvids</taxon>
        <taxon>Sapindales</taxon>
        <taxon>Anacardiaceae</taxon>
        <taxon>Pistacia</taxon>
    </lineage>
</organism>
<evidence type="ECO:0000313" key="2">
    <source>
        <dbReference type="Proteomes" id="UP001163603"/>
    </source>
</evidence>
<accession>A0ACC0YEB5</accession>
<gene>
    <name evidence="1" type="ORF">Pint_24863</name>
</gene>
<name>A0ACC0YEB5_9ROSI</name>
<protein>
    <submittedName>
        <fullName evidence="1">Uncharacterized protein</fullName>
    </submittedName>
</protein>
<comment type="caution">
    <text evidence="1">The sequence shown here is derived from an EMBL/GenBank/DDBJ whole genome shotgun (WGS) entry which is preliminary data.</text>
</comment>
<keyword evidence="2" id="KW-1185">Reference proteome</keyword>